<keyword evidence="6" id="KW-0653">Protein transport</keyword>
<dbReference type="GO" id="GO:0005813">
    <property type="term" value="C:centrosome"/>
    <property type="evidence" value="ECO:0007669"/>
    <property type="project" value="UniProtKB-SubCell"/>
</dbReference>
<evidence type="ECO:0000256" key="1">
    <source>
        <dbReference type="ARBA" id="ARBA00004120"/>
    </source>
</evidence>
<evidence type="ECO:0000259" key="12">
    <source>
        <dbReference type="PROSITE" id="PS50206"/>
    </source>
</evidence>
<dbReference type="CDD" id="cd00158">
    <property type="entry name" value="RHOD"/>
    <property type="match status" value="1"/>
</dbReference>
<evidence type="ECO:0000256" key="8">
    <source>
        <dbReference type="ARBA" id="ARBA00023212"/>
    </source>
</evidence>
<evidence type="ECO:0000256" key="7">
    <source>
        <dbReference type="ARBA" id="ARBA00023069"/>
    </source>
</evidence>
<evidence type="ECO:0000256" key="5">
    <source>
        <dbReference type="ARBA" id="ARBA00022794"/>
    </source>
</evidence>
<evidence type="ECO:0000256" key="6">
    <source>
        <dbReference type="ARBA" id="ARBA00022927"/>
    </source>
</evidence>
<dbReference type="OrthoDB" id="70250at2759"/>
<dbReference type="EMBL" id="VXIV02000207">
    <property type="protein sequence ID" value="KAF6039829.1"/>
    <property type="molecule type" value="Genomic_DNA"/>
</dbReference>
<dbReference type="InterPro" id="IPR036873">
    <property type="entry name" value="Rhodanese-like_dom_sf"/>
</dbReference>
<gene>
    <name evidence="13" type="ORF">EB796_001865</name>
</gene>
<dbReference type="GO" id="GO:0060271">
    <property type="term" value="P:cilium assembly"/>
    <property type="evidence" value="ECO:0007669"/>
    <property type="project" value="TreeGrafter"/>
</dbReference>
<dbReference type="Proteomes" id="UP000593567">
    <property type="component" value="Unassembled WGS sequence"/>
</dbReference>
<dbReference type="AlphaFoldDB" id="A0A7J7KNS4"/>
<accession>A0A7J7KNS4</accession>
<evidence type="ECO:0000256" key="9">
    <source>
        <dbReference type="ARBA" id="ARBA00023273"/>
    </source>
</evidence>
<evidence type="ECO:0000256" key="2">
    <source>
        <dbReference type="ARBA" id="ARBA00004300"/>
    </source>
</evidence>
<dbReference type="InterPro" id="IPR051889">
    <property type="entry name" value="CEP41"/>
</dbReference>
<dbReference type="PANTHER" id="PTHR44390:SF1">
    <property type="entry name" value="CENTROSOMAL PROTEIN OF 41 KDA"/>
    <property type="match status" value="1"/>
</dbReference>
<evidence type="ECO:0000256" key="3">
    <source>
        <dbReference type="ARBA" id="ARBA00022448"/>
    </source>
</evidence>
<keyword evidence="4" id="KW-0963">Cytoplasm</keyword>
<dbReference type="PANTHER" id="PTHR44390">
    <property type="entry name" value="CENTROSOMAL PROTEIN OF 41 KDA"/>
    <property type="match status" value="1"/>
</dbReference>
<dbReference type="GO" id="GO:0036064">
    <property type="term" value="C:ciliary basal body"/>
    <property type="evidence" value="ECO:0007669"/>
    <property type="project" value="TreeGrafter"/>
</dbReference>
<feature type="region of interest" description="Disordered" evidence="11">
    <location>
        <begin position="19"/>
        <end position="40"/>
    </location>
</feature>
<sequence length="92" mass="10077">MCFGVARLITGVGEFDLKEGVNSGNEKSPPPNFTQPDPNLEETPFLLLDKNQPGKVIILYDEDERVAPKAATTLVERGYDNLFLLSGGMSHI</sequence>
<keyword evidence="5" id="KW-0970">Cilium biogenesis/degradation</keyword>
<comment type="similarity">
    <text evidence="10">Belongs to the CEP41 family.</text>
</comment>
<evidence type="ECO:0000256" key="4">
    <source>
        <dbReference type="ARBA" id="ARBA00022490"/>
    </source>
</evidence>
<keyword evidence="14" id="KW-1185">Reference proteome</keyword>
<comment type="subcellular location">
    <subcellularLocation>
        <location evidence="1">Cytoplasm</location>
        <location evidence="1">Cytoskeleton</location>
        <location evidence="1">Cilium basal body</location>
    </subcellularLocation>
    <subcellularLocation>
        <location evidence="2">Cytoplasm</location>
        <location evidence="2">Cytoskeleton</location>
        <location evidence="2">Microtubule organizing center</location>
        <location evidence="2">Centrosome</location>
    </subcellularLocation>
</comment>
<keyword evidence="3" id="KW-0813">Transport</keyword>
<dbReference type="Pfam" id="PF00581">
    <property type="entry name" value="Rhodanese"/>
    <property type="match status" value="1"/>
</dbReference>
<name>A0A7J7KNS4_BUGNE</name>
<keyword evidence="7" id="KW-0969">Cilium</keyword>
<feature type="domain" description="Rhodanese" evidence="12">
    <location>
        <begin position="47"/>
        <end position="89"/>
    </location>
</feature>
<dbReference type="InterPro" id="IPR001763">
    <property type="entry name" value="Rhodanese-like_dom"/>
</dbReference>
<dbReference type="PROSITE" id="PS50206">
    <property type="entry name" value="RHODANESE_3"/>
    <property type="match status" value="1"/>
</dbReference>
<evidence type="ECO:0000313" key="14">
    <source>
        <dbReference type="Proteomes" id="UP000593567"/>
    </source>
</evidence>
<dbReference type="Gene3D" id="3.40.250.10">
    <property type="entry name" value="Rhodanese-like domain"/>
    <property type="match status" value="1"/>
</dbReference>
<dbReference type="SUPFAM" id="SSF52821">
    <property type="entry name" value="Rhodanese/Cell cycle control phosphatase"/>
    <property type="match status" value="1"/>
</dbReference>
<evidence type="ECO:0000256" key="11">
    <source>
        <dbReference type="SAM" id="MobiDB-lite"/>
    </source>
</evidence>
<evidence type="ECO:0000313" key="13">
    <source>
        <dbReference type="EMBL" id="KAF6039829.1"/>
    </source>
</evidence>
<protein>
    <submittedName>
        <fullName evidence="13">CEP41</fullName>
    </submittedName>
</protein>
<comment type="caution">
    <text evidence="13">The sequence shown here is derived from an EMBL/GenBank/DDBJ whole genome shotgun (WGS) entry which is preliminary data.</text>
</comment>
<keyword evidence="8" id="KW-0206">Cytoskeleton</keyword>
<evidence type="ECO:0000256" key="10">
    <source>
        <dbReference type="ARBA" id="ARBA00038465"/>
    </source>
</evidence>
<reference evidence="13" key="1">
    <citation type="submission" date="2020-06" db="EMBL/GenBank/DDBJ databases">
        <title>Draft genome of Bugula neritina, a colonial animal packing powerful symbionts and potential medicines.</title>
        <authorList>
            <person name="Rayko M."/>
        </authorList>
    </citation>
    <scope>NUCLEOTIDE SEQUENCE [LARGE SCALE GENOMIC DNA]</scope>
    <source>
        <strain evidence="13">Kwan_BN1</strain>
    </source>
</reference>
<keyword evidence="9" id="KW-0966">Cell projection</keyword>
<organism evidence="13 14">
    <name type="scientific">Bugula neritina</name>
    <name type="common">Brown bryozoan</name>
    <name type="synonym">Sertularia neritina</name>
    <dbReference type="NCBI Taxonomy" id="10212"/>
    <lineage>
        <taxon>Eukaryota</taxon>
        <taxon>Metazoa</taxon>
        <taxon>Spiralia</taxon>
        <taxon>Lophotrochozoa</taxon>
        <taxon>Bryozoa</taxon>
        <taxon>Gymnolaemata</taxon>
        <taxon>Cheilostomatida</taxon>
        <taxon>Flustrina</taxon>
        <taxon>Buguloidea</taxon>
        <taxon>Bugulidae</taxon>
        <taxon>Bugula</taxon>
    </lineage>
</organism>
<dbReference type="GO" id="GO:0015031">
    <property type="term" value="P:protein transport"/>
    <property type="evidence" value="ECO:0007669"/>
    <property type="project" value="UniProtKB-KW"/>
</dbReference>
<proteinExistence type="inferred from homology"/>